<dbReference type="PANTHER" id="PTHR22807">
    <property type="entry name" value="NOP2 YEAST -RELATED NOL1/NOP2/FMU SUN DOMAIN-CONTAINING"/>
    <property type="match status" value="1"/>
</dbReference>
<dbReference type="Pfam" id="PF01189">
    <property type="entry name" value="Methyltr_RsmB-F"/>
    <property type="match status" value="1"/>
</dbReference>
<keyword evidence="2 5" id="KW-0808">Transferase</keyword>
<feature type="active site" description="Nucleophile" evidence="5">
    <location>
        <position position="403"/>
    </location>
</feature>
<dbReference type="PROSITE" id="PS51686">
    <property type="entry name" value="SAM_MT_RSMB_NOP"/>
    <property type="match status" value="1"/>
</dbReference>
<dbReference type="Pfam" id="PF22458">
    <property type="entry name" value="RsmF-B_ferredox"/>
    <property type="match status" value="1"/>
</dbReference>
<comment type="caution">
    <text evidence="8">The sequence shown here is derived from an EMBL/GenBank/DDBJ whole genome shotgun (WGS) entry which is preliminary data.</text>
</comment>
<accession>A0A8H9M5L2</accession>
<dbReference type="EMBL" id="BMZN01000004">
    <property type="protein sequence ID" value="GHC53811.1"/>
    <property type="molecule type" value="Genomic_DNA"/>
</dbReference>
<dbReference type="GO" id="GO:0008173">
    <property type="term" value="F:RNA methyltransferase activity"/>
    <property type="evidence" value="ECO:0007669"/>
    <property type="project" value="InterPro"/>
</dbReference>
<feature type="compositionally biased region" description="Basic and acidic residues" evidence="6">
    <location>
        <begin position="28"/>
        <end position="42"/>
    </location>
</feature>
<evidence type="ECO:0000256" key="4">
    <source>
        <dbReference type="ARBA" id="ARBA00022884"/>
    </source>
</evidence>
<keyword evidence="9" id="KW-1185">Reference proteome</keyword>
<feature type="binding site" evidence="5">
    <location>
        <position position="303"/>
    </location>
    <ligand>
        <name>S-adenosyl-L-methionine</name>
        <dbReference type="ChEBI" id="CHEBI:59789"/>
    </ligand>
</feature>
<dbReference type="CDD" id="cd02440">
    <property type="entry name" value="AdoMet_MTases"/>
    <property type="match status" value="1"/>
</dbReference>
<evidence type="ECO:0000313" key="8">
    <source>
        <dbReference type="EMBL" id="GHC53811.1"/>
    </source>
</evidence>
<gene>
    <name evidence="8" type="ORF">GCM10010096_27780</name>
</gene>
<dbReference type="InterPro" id="IPR001678">
    <property type="entry name" value="MeTrfase_RsmB-F_NOP2_dom"/>
</dbReference>
<sequence>MSDHQQSRPERGRSDRKRPSSSTQRNESGARGRPYDARRDKPSGPPEPGAIAQRRLEQVASALGEVLQWKHPADLALTRWARTRPKMGSRDRAEIRESVFDVLRHLRQYRNWAESGVGPSTRRLAILGLSTAIGQQELSLGLAEDERQWLSHIRSLNVEGLPVGVRLSLPEWLEERLTQIPESYKLMQAMNEQALLDLRVNPMKAERDTVLRQLQNGPMARFKPVAMPFSPWGIRIEGRPSVAVWPQYEKGELEIQEEGSQLLTALLEPRRGEMVIDYCAGAGGKSLLLGALMRSTGRLYAFDVSASRLSKAKPRFARAGLSNVVPVVIQEEGDQRVRRLHGKAHRVLVDAPCSGLGTLRRNPDLKWRQHPQALEQYTKMQADILEQAAACVAPGGRLVYATCSFLPEENEQQVQAFLDKHPEFRLLDAREILKDKCPALALEGPYLNLRTDRHQTDCFFGAALERITESA</sequence>
<dbReference type="InterPro" id="IPR023267">
    <property type="entry name" value="RCMT"/>
</dbReference>
<dbReference type="PANTHER" id="PTHR22807:SF53">
    <property type="entry name" value="RIBOSOMAL RNA SMALL SUBUNIT METHYLTRANSFERASE B-RELATED"/>
    <property type="match status" value="1"/>
</dbReference>
<keyword evidence="3 5" id="KW-0949">S-adenosyl-L-methionine</keyword>
<dbReference type="GO" id="GO:0003723">
    <property type="term" value="F:RNA binding"/>
    <property type="evidence" value="ECO:0007669"/>
    <property type="project" value="UniProtKB-UniRule"/>
</dbReference>
<evidence type="ECO:0000256" key="3">
    <source>
        <dbReference type="ARBA" id="ARBA00022691"/>
    </source>
</evidence>
<proteinExistence type="inferred from homology"/>
<evidence type="ECO:0000256" key="1">
    <source>
        <dbReference type="ARBA" id="ARBA00022603"/>
    </source>
</evidence>
<feature type="domain" description="SAM-dependent MTase RsmB/NOP-type" evidence="7">
    <location>
        <begin position="186"/>
        <end position="467"/>
    </location>
</feature>
<reference evidence="9" key="1">
    <citation type="journal article" date="2019" name="Int. J. Syst. Evol. Microbiol.">
        <title>The Global Catalogue of Microorganisms (GCM) 10K type strain sequencing project: providing services to taxonomists for standard genome sequencing and annotation.</title>
        <authorList>
            <consortium name="The Broad Institute Genomics Platform"/>
            <consortium name="The Broad Institute Genome Sequencing Center for Infectious Disease"/>
            <person name="Wu L."/>
            <person name="Ma J."/>
        </authorList>
    </citation>
    <scope>NUCLEOTIDE SEQUENCE [LARGE SCALE GENOMIC DNA]</scope>
    <source>
        <strain evidence="9">KCTC 42083</strain>
    </source>
</reference>
<dbReference type="Gene3D" id="3.40.50.150">
    <property type="entry name" value="Vaccinia Virus protein VP39"/>
    <property type="match status" value="1"/>
</dbReference>
<dbReference type="SUPFAM" id="SSF53335">
    <property type="entry name" value="S-adenosyl-L-methionine-dependent methyltransferases"/>
    <property type="match status" value="1"/>
</dbReference>
<dbReference type="GO" id="GO:0001510">
    <property type="term" value="P:RNA methylation"/>
    <property type="evidence" value="ECO:0007669"/>
    <property type="project" value="InterPro"/>
</dbReference>
<comment type="similarity">
    <text evidence="5">Belongs to the class I-like SAM-binding methyltransferase superfamily. RsmB/NOP family.</text>
</comment>
<evidence type="ECO:0000256" key="2">
    <source>
        <dbReference type="ARBA" id="ARBA00022679"/>
    </source>
</evidence>
<dbReference type="Proteomes" id="UP000608923">
    <property type="component" value="Unassembled WGS sequence"/>
</dbReference>
<evidence type="ECO:0000256" key="6">
    <source>
        <dbReference type="SAM" id="MobiDB-lite"/>
    </source>
</evidence>
<dbReference type="InterPro" id="IPR054728">
    <property type="entry name" value="RsmB-like_ferredoxin"/>
</dbReference>
<comment type="caution">
    <text evidence="5">Lacks conserved residue(s) required for the propagation of feature annotation.</text>
</comment>
<dbReference type="AlphaFoldDB" id="A0A8H9M5L2"/>
<feature type="binding site" evidence="5">
    <location>
        <position position="350"/>
    </location>
    <ligand>
        <name>S-adenosyl-L-methionine</name>
        <dbReference type="ChEBI" id="CHEBI:59789"/>
    </ligand>
</feature>
<evidence type="ECO:0000259" key="7">
    <source>
        <dbReference type="PROSITE" id="PS51686"/>
    </source>
</evidence>
<feature type="region of interest" description="Disordered" evidence="6">
    <location>
        <begin position="1"/>
        <end position="50"/>
    </location>
</feature>
<organism evidence="8 9">
    <name type="scientific">Alcaligenes pakistanensis</name>
    <dbReference type="NCBI Taxonomy" id="1482717"/>
    <lineage>
        <taxon>Bacteria</taxon>
        <taxon>Pseudomonadati</taxon>
        <taxon>Pseudomonadota</taxon>
        <taxon>Betaproteobacteria</taxon>
        <taxon>Burkholderiales</taxon>
        <taxon>Alcaligenaceae</taxon>
        <taxon>Alcaligenes</taxon>
    </lineage>
</organism>
<dbReference type="PRINTS" id="PR02008">
    <property type="entry name" value="RCMTFAMILY"/>
</dbReference>
<keyword evidence="4 5" id="KW-0694">RNA-binding</keyword>
<protein>
    <submittedName>
        <fullName evidence="8">rRNA methyltransferase</fullName>
    </submittedName>
</protein>
<evidence type="ECO:0000256" key="5">
    <source>
        <dbReference type="PROSITE-ProRule" id="PRU01023"/>
    </source>
</evidence>
<dbReference type="RefSeq" id="WP_229841352.1">
    <property type="nucleotide sequence ID" value="NZ_BMZN01000004.1"/>
</dbReference>
<dbReference type="InterPro" id="IPR029063">
    <property type="entry name" value="SAM-dependent_MTases_sf"/>
</dbReference>
<keyword evidence="1 5" id="KW-0489">Methyltransferase</keyword>
<name>A0A8H9M5L2_9BURK</name>
<feature type="compositionally biased region" description="Basic and acidic residues" evidence="6">
    <location>
        <begin position="1"/>
        <end position="13"/>
    </location>
</feature>
<dbReference type="InterPro" id="IPR049560">
    <property type="entry name" value="MeTrfase_RsmB-F_NOP2_cat"/>
</dbReference>
<evidence type="ECO:0000313" key="9">
    <source>
        <dbReference type="Proteomes" id="UP000608923"/>
    </source>
</evidence>